<dbReference type="InterPro" id="IPR002645">
    <property type="entry name" value="STAS_dom"/>
</dbReference>
<reference evidence="8 9" key="1">
    <citation type="submission" date="2025-04" db="UniProtKB">
        <authorList>
            <consortium name="RefSeq"/>
        </authorList>
    </citation>
    <scope>IDENTIFICATION</scope>
</reference>
<dbReference type="STRING" id="121845.A0A1S3D1E7"/>
<feature type="domain" description="STAS" evidence="6">
    <location>
        <begin position="472"/>
        <end position="583"/>
    </location>
</feature>
<dbReference type="PaxDb" id="121845-A0A1S3D1E7"/>
<feature type="transmembrane region" description="Helical" evidence="5">
    <location>
        <begin position="223"/>
        <end position="246"/>
    </location>
</feature>
<feature type="transmembrane region" description="Helical" evidence="5">
    <location>
        <begin position="325"/>
        <end position="344"/>
    </location>
</feature>
<feature type="transmembrane region" description="Helical" evidence="5">
    <location>
        <begin position="107"/>
        <end position="130"/>
    </location>
</feature>
<dbReference type="Gene3D" id="3.30.750.24">
    <property type="entry name" value="STAS domain"/>
    <property type="match status" value="1"/>
</dbReference>
<name>A0A1S3D1E7_DIACI</name>
<evidence type="ECO:0000313" key="8">
    <source>
        <dbReference type="RefSeq" id="XP_008472304.1"/>
    </source>
</evidence>
<dbReference type="InterPro" id="IPR036513">
    <property type="entry name" value="STAS_dom_sf"/>
</dbReference>
<dbReference type="OMA" id="YIEYRNT"/>
<dbReference type="Pfam" id="PF00916">
    <property type="entry name" value="Sulfate_transp"/>
    <property type="match status" value="1"/>
</dbReference>
<keyword evidence="4 5" id="KW-0472">Membrane</keyword>
<dbReference type="RefSeq" id="XP_026679596.1">
    <property type="nucleotide sequence ID" value="XM_026823795.1"/>
</dbReference>
<dbReference type="KEGG" id="dci:103509463"/>
<feature type="transmembrane region" description="Helical" evidence="5">
    <location>
        <begin position="417"/>
        <end position="446"/>
    </location>
</feature>
<feature type="transmembrane region" description="Helical" evidence="5">
    <location>
        <begin position="364"/>
        <end position="382"/>
    </location>
</feature>
<evidence type="ECO:0000256" key="2">
    <source>
        <dbReference type="ARBA" id="ARBA00022692"/>
    </source>
</evidence>
<keyword evidence="3 5" id="KW-1133">Transmembrane helix</keyword>
<dbReference type="RefSeq" id="XP_008472304.1">
    <property type="nucleotide sequence ID" value="XM_008474082.3"/>
</dbReference>
<feature type="transmembrane region" description="Helical" evidence="5">
    <location>
        <begin position="389"/>
        <end position="411"/>
    </location>
</feature>
<dbReference type="PANTHER" id="PTHR11814">
    <property type="entry name" value="SULFATE TRANSPORTER"/>
    <property type="match status" value="1"/>
</dbReference>
<proteinExistence type="predicted"/>
<dbReference type="Proteomes" id="UP000079169">
    <property type="component" value="Unplaced"/>
</dbReference>
<gene>
    <name evidence="8 9" type="primary">LOC103509463</name>
</gene>
<evidence type="ECO:0000256" key="4">
    <source>
        <dbReference type="ARBA" id="ARBA00023136"/>
    </source>
</evidence>
<dbReference type="GeneID" id="103509463"/>
<dbReference type="GO" id="GO:0055085">
    <property type="term" value="P:transmembrane transport"/>
    <property type="evidence" value="ECO:0007669"/>
    <property type="project" value="InterPro"/>
</dbReference>
<dbReference type="InterPro" id="IPR011547">
    <property type="entry name" value="SLC26A/SulP_dom"/>
</dbReference>
<comment type="subcellular location">
    <subcellularLocation>
        <location evidence="1">Membrane</location>
        <topology evidence="1">Multi-pass membrane protein</topology>
    </subcellularLocation>
</comment>
<dbReference type="Pfam" id="PF01740">
    <property type="entry name" value="STAS"/>
    <property type="match status" value="1"/>
</dbReference>
<organism evidence="7 8">
    <name type="scientific">Diaphorina citri</name>
    <name type="common">Asian citrus psyllid</name>
    <dbReference type="NCBI Taxonomy" id="121845"/>
    <lineage>
        <taxon>Eukaryota</taxon>
        <taxon>Metazoa</taxon>
        <taxon>Ecdysozoa</taxon>
        <taxon>Arthropoda</taxon>
        <taxon>Hexapoda</taxon>
        <taxon>Insecta</taxon>
        <taxon>Pterygota</taxon>
        <taxon>Neoptera</taxon>
        <taxon>Paraneoptera</taxon>
        <taxon>Hemiptera</taxon>
        <taxon>Sternorrhyncha</taxon>
        <taxon>Psylloidea</taxon>
        <taxon>Psyllidae</taxon>
        <taxon>Diaphorininae</taxon>
        <taxon>Diaphorina</taxon>
    </lineage>
</organism>
<feature type="transmembrane region" description="Helical" evidence="5">
    <location>
        <begin position="183"/>
        <end position="202"/>
    </location>
</feature>
<evidence type="ECO:0000256" key="3">
    <source>
        <dbReference type="ARBA" id="ARBA00022989"/>
    </source>
</evidence>
<dbReference type="AlphaFoldDB" id="A0A1S3D1E7"/>
<keyword evidence="7" id="KW-1185">Reference proteome</keyword>
<evidence type="ECO:0000259" key="6">
    <source>
        <dbReference type="PROSITE" id="PS50801"/>
    </source>
</evidence>
<keyword evidence="2 5" id="KW-0812">Transmembrane</keyword>
<sequence length="612" mass="67136">MQLTMKTKLTELLHRKVPILAWLPKYNVNAAVSDVLAGITVGLTLIPQAIAYASLAGLNPKYGLYSSIFGGVMYIFLGTTKQLSVGPTSIMALLCLTYTHDTSLEMVAFLTFLTGLVQLTCGLLSLGFVVEFVSLPVVSGFTSSTAIIMASSQLKYFLGIQFKPKNFLDMYVQLFKNIGKTKYSDLSLGVACVVLLLFMKRLQDIKLTDKEPPGVKIKYLKSFLWFISTGRNAFILMGCAIITYVLKNTHEKVPFALVGNIESGFPSLAFPPTHININGTDLGLLDMVSHLNTGIFLVPLVGLVANVAIAKAFSEGKIVDASQEMIALGMGNLAGSFINAMPVASSFSRSAVNNASGVQTTLGGLYTSIIVLLSLSLLTPYLQYIPQASLAAVLVCAVLTLVEIEIMAVLWKTNKRNFLTLVVTFAACLLIGIEIGLLCGICLDIFNLLHFNARPNVHFDKKVTDMGFEFWLFEPSGGLLFPTVDYLREVVLSKIYEDNNKNKMLHRTRAAGDVYIIINCSHIDKTDYTAAKGVVSLAQDLLHKKCQLVVINAIKSVQAAFVSADQNAYIHVYSTYQDFVSAIHKDFYDVRNSIDTLSELHHHDKVDHETIF</sequence>
<accession>A0A1S3D1E7</accession>
<protein>
    <submittedName>
        <fullName evidence="8 9">Sodium-independent sulfate anion transporter-like isoform X1</fullName>
    </submittedName>
</protein>
<dbReference type="InterPro" id="IPR001902">
    <property type="entry name" value="SLC26A/SulP_fam"/>
</dbReference>
<feature type="transmembrane region" description="Helical" evidence="5">
    <location>
        <begin position="35"/>
        <end position="55"/>
    </location>
</feature>
<evidence type="ECO:0000256" key="5">
    <source>
        <dbReference type="SAM" id="Phobius"/>
    </source>
</evidence>
<evidence type="ECO:0000256" key="1">
    <source>
        <dbReference type="ARBA" id="ARBA00004141"/>
    </source>
</evidence>
<feature type="transmembrane region" description="Helical" evidence="5">
    <location>
        <begin position="83"/>
        <end position="100"/>
    </location>
</feature>
<evidence type="ECO:0000313" key="9">
    <source>
        <dbReference type="RefSeq" id="XP_026679596.1"/>
    </source>
</evidence>
<dbReference type="SUPFAM" id="SSF52091">
    <property type="entry name" value="SpoIIaa-like"/>
    <property type="match status" value="1"/>
</dbReference>
<feature type="transmembrane region" description="Helical" evidence="5">
    <location>
        <begin position="294"/>
        <end position="313"/>
    </location>
</feature>
<evidence type="ECO:0000313" key="7">
    <source>
        <dbReference type="Proteomes" id="UP000079169"/>
    </source>
</evidence>
<dbReference type="GO" id="GO:0016020">
    <property type="term" value="C:membrane"/>
    <property type="evidence" value="ECO:0007669"/>
    <property type="project" value="UniProtKB-SubCell"/>
</dbReference>
<dbReference type="PROSITE" id="PS50801">
    <property type="entry name" value="STAS"/>
    <property type="match status" value="1"/>
</dbReference>